<name>A0ABT1YWC1_9RHOB</name>
<dbReference type="NCBIfam" id="TIGR02040">
    <property type="entry name" value="PpsR-CrtJ"/>
    <property type="match status" value="1"/>
</dbReference>
<sequence>MTSQGEKTWALGLMPKVDPKDVTDIISRISDVALVLSDTGKITSISCNPDFVGRDAVKKWAGLQVQDVLNVESVPKFELRLKQFRENSGSAKAVELNHIARDGLDELPMRYSLHAIGSDGDILMLGSDMRPIADMQQQLVSAQIALENDYEAQREHDIRFRVLMESSDTATLLVSVKDGNVVACNAAAEKLLGKPRGVLVDGPLDAEFESKGRADVVNRMVSAASEQSVSPVIAKSRLTKLMLSLRPTLFRGVNGQMLLCKITVAGGADRSLDQLQAQLTGLYDSGVDAIVFVDAAGQILSANDAFPKLADITHAYSLRHRSISEFLGRGSVDVNVMLENARRTGQMRLYATRLVSEHGSERAVEISTTQISAGGQAIFGMIIRDSRRVEASGGPKKQITDVDMQSVIELIGGHSLKDIVARTTDVVEKMCIETAVEMTSNNRVAAAEMLGLSRQSLYVKLRKYGLLSKG</sequence>
<reference evidence="2" key="1">
    <citation type="submission" date="2022-07" db="EMBL/GenBank/DDBJ databases">
        <title>Pseudosulfitobacter sp. strain AP-MA-4, whole genome sequence.</title>
        <authorList>
            <person name="Jiang Y."/>
        </authorList>
    </citation>
    <scope>NUCLEOTIDE SEQUENCE</scope>
    <source>
        <strain evidence="2">AP-MA-4</strain>
    </source>
</reference>
<dbReference type="Gene3D" id="1.20.5.430">
    <property type="match status" value="1"/>
</dbReference>
<evidence type="ECO:0000313" key="2">
    <source>
        <dbReference type="EMBL" id="MCR8825191.1"/>
    </source>
</evidence>
<feature type="domain" description="PAS" evidence="1">
    <location>
        <begin position="158"/>
        <end position="225"/>
    </location>
</feature>
<dbReference type="SMART" id="SM00091">
    <property type="entry name" value="PAS"/>
    <property type="match status" value="2"/>
</dbReference>
<dbReference type="Pfam" id="PF02954">
    <property type="entry name" value="HTH_8"/>
    <property type="match status" value="1"/>
</dbReference>
<feature type="domain" description="PAS" evidence="1">
    <location>
        <begin position="277"/>
        <end position="343"/>
    </location>
</feature>
<dbReference type="InterPro" id="IPR000014">
    <property type="entry name" value="PAS"/>
</dbReference>
<dbReference type="Gene3D" id="3.30.450.20">
    <property type="entry name" value="PAS domain"/>
    <property type="match status" value="2"/>
</dbReference>
<accession>A0ABT1YWC1</accession>
<dbReference type="CDD" id="cd00130">
    <property type="entry name" value="PAS"/>
    <property type="match status" value="1"/>
</dbReference>
<keyword evidence="3" id="KW-1185">Reference proteome</keyword>
<dbReference type="RefSeq" id="WP_258292865.1">
    <property type="nucleotide sequence ID" value="NZ_JANKJG010000001.1"/>
</dbReference>
<dbReference type="Pfam" id="PF00989">
    <property type="entry name" value="PAS"/>
    <property type="match status" value="1"/>
</dbReference>
<dbReference type="SUPFAM" id="SSF46689">
    <property type="entry name" value="Homeodomain-like"/>
    <property type="match status" value="1"/>
</dbReference>
<dbReference type="Gene3D" id="1.10.10.60">
    <property type="entry name" value="Homeodomain-like"/>
    <property type="match status" value="1"/>
</dbReference>
<dbReference type="SUPFAM" id="SSF55785">
    <property type="entry name" value="PYP-like sensor domain (PAS domain)"/>
    <property type="match status" value="2"/>
</dbReference>
<dbReference type="PRINTS" id="PR01590">
    <property type="entry name" value="HTHFIS"/>
</dbReference>
<proteinExistence type="predicted"/>
<dbReference type="EMBL" id="JANKJG010000001">
    <property type="protein sequence ID" value="MCR8825191.1"/>
    <property type="molecule type" value="Genomic_DNA"/>
</dbReference>
<organism evidence="2 3">
    <name type="scientific">Pseudosulfitobacter koreensis</name>
    <dbReference type="NCBI Taxonomy" id="2968472"/>
    <lineage>
        <taxon>Bacteria</taxon>
        <taxon>Pseudomonadati</taxon>
        <taxon>Pseudomonadota</taxon>
        <taxon>Alphaproteobacteria</taxon>
        <taxon>Rhodobacterales</taxon>
        <taxon>Roseobacteraceae</taxon>
        <taxon>Pseudosulfitobacter</taxon>
    </lineage>
</organism>
<dbReference type="InterPro" id="IPR011785">
    <property type="entry name" value="Tscrpt_reg_PpsR-CrtJ"/>
</dbReference>
<dbReference type="Pfam" id="PF13426">
    <property type="entry name" value="PAS_9"/>
    <property type="match status" value="1"/>
</dbReference>
<evidence type="ECO:0000313" key="3">
    <source>
        <dbReference type="Proteomes" id="UP001165396"/>
    </source>
</evidence>
<protein>
    <submittedName>
        <fullName evidence="2">Transcriptional regulator PpsR</fullName>
    </submittedName>
</protein>
<evidence type="ECO:0000259" key="1">
    <source>
        <dbReference type="SMART" id="SM00091"/>
    </source>
</evidence>
<gene>
    <name evidence="2" type="primary">ppsR</name>
    <name evidence="2" type="ORF">NTA49_01440</name>
</gene>
<dbReference type="InterPro" id="IPR009057">
    <property type="entry name" value="Homeodomain-like_sf"/>
</dbReference>
<dbReference type="NCBIfam" id="TIGR00229">
    <property type="entry name" value="sensory_box"/>
    <property type="match status" value="1"/>
</dbReference>
<dbReference type="InterPro" id="IPR013767">
    <property type="entry name" value="PAS_fold"/>
</dbReference>
<dbReference type="InterPro" id="IPR035965">
    <property type="entry name" value="PAS-like_dom_sf"/>
</dbReference>
<dbReference type="InterPro" id="IPR002197">
    <property type="entry name" value="HTH_Fis"/>
</dbReference>
<dbReference type="Proteomes" id="UP001165396">
    <property type="component" value="Unassembled WGS sequence"/>
</dbReference>
<comment type="caution">
    <text evidence="2">The sequence shown here is derived from an EMBL/GenBank/DDBJ whole genome shotgun (WGS) entry which is preliminary data.</text>
</comment>